<keyword evidence="11" id="KW-1185">Reference proteome</keyword>
<keyword evidence="5 9" id="KW-0732">Signal</keyword>
<feature type="transmembrane region" description="Helical" evidence="9">
    <location>
        <begin position="263"/>
        <end position="286"/>
    </location>
</feature>
<evidence type="ECO:0000256" key="4">
    <source>
        <dbReference type="ARBA" id="ARBA00022692"/>
    </source>
</evidence>
<evidence type="ECO:0000256" key="9">
    <source>
        <dbReference type="RuleBase" id="RU363079"/>
    </source>
</evidence>
<comment type="caution">
    <text evidence="10">The sequence shown here is derived from an EMBL/GenBank/DDBJ whole genome shotgun (WGS) entry which is preliminary data.</text>
</comment>
<feature type="chain" id="PRO_5034506607" description="Transmembrane 9 superfamily member" evidence="9">
    <location>
        <begin position="27"/>
        <end position="643"/>
    </location>
</feature>
<dbReference type="OrthoDB" id="1666796at2759"/>
<keyword evidence="4 9" id="KW-0812">Transmembrane</keyword>
<keyword evidence="7" id="KW-0333">Golgi apparatus</keyword>
<feature type="transmembrane region" description="Helical" evidence="9">
    <location>
        <begin position="517"/>
        <end position="546"/>
    </location>
</feature>
<feature type="transmembrane region" description="Helical" evidence="9">
    <location>
        <begin position="488"/>
        <end position="511"/>
    </location>
</feature>
<feature type="transmembrane region" description="Helical" evidence="9">
    <location>
        <begin position="553"/>
        <end position="577"/>
    </location>
</feature>
<feature type="transmembrane region" description="Helical" evidence="9">
    <location>
        <begin position="328"/>
        <end position="348"/>
    </location>
</feature>
<reference evidence="10" key="1">
    <citation type="submission" date="2020-12" db="EMBL/GenBank/DDBJ databases">
        <title>Metabolic potential, ecology and presence of endohyphal bacteria is reflected in genomic diversity of Mucoromycotina.</title>
        <authorList>
            <person name="Muszewska A."/>
            <person name="Okrasinska A."/>
            <person name="Steczkiewicz K."/>
            <person name="Drgas O."/>
            <person name="Orlowska M."/>
            <person name="Perlinska-Lenart U."/>
            <person name="Aleksandrzak-Piekarczyk T."/>
            <person name="Szatraj K."/>
            <person name="Zielenkiewicz U."/>
            <person name="Pilsyk S."/>
            <person name="Malc E."/>
            <person name="Mieczkowski P."/>
            <person name="Kruszewska J.S."/>
            <person name="Biernat P."/>
            <person name="Pawlowska J."/>
        </authorList>
    </citation>
    <scope>NUCLEOTIDE SEQUENCE</scope>
    <source>
        <strain evidence="10">WA0000051536</strain>
    </source>
</reference>
<evidence type="ECO:0000256" key="8">
    <source>
        <dbReference type="ARBA" id="ARBA00023136"/>
    </source>
</evidence>
<evidence type="ECO:0000256" key="5">
    <source>
        <dbReference type="ARBA" id="ARBA00022729"/>
    </source>
</evidence>
<dbReference type="EMBL" id="JAEPRA010000007">
    <property type="protein sequence ID" value="KAG2182858.1"/>
    <property type="molecule type" value="Genomic_DNA"/>
</dbReference>
<name>A0A8H7UK89_9FUNG</name>
<feature type="transmembrane region" description="Helical" evidence="9">
    <location>
        <begin position="428"/>
        <end position="451"/>
    </location>
</feature>
<keyword evidence="6 9" id="KW-1133">Transmembrane helix</keyword>
<dbReference type="InterPro" id="IPR004240">
    <property type="entry name" value="EMP70"/>
</dbReference>
<proteinExistence type="inferred from homology"/>
<dbReference type="AlphaFoldDB" id="A0A8H7UK89"/>
<evidence type="ECO:0000313" key="11">
    <source>
        <dbReference type="Proteomes" id="UP000612746"/>
    </source>
</evidence>
<feature type="transmembrane region" description="Helical" evidence="9">
    <location>
        <begin position="368"/>
        <end position="387"/>
    </location>
</feature>
<evidence type="ECO:0000256" key="2">
    <source>
        <dbReference type="ARBA" id="ARBA00004555"/>
    </source>
</evidence>
<organism evidence="10 11">
    <name type="scientific">Umbelopsis vinacea</name>
    <dbReference type="NCBI Taxonomy" id="44442"/>
    <lineage>
        <taxon>Eukaryota</taxon>
        <taxon>Fungi</taxon>
        <taxon>Fungi incertae sedis</taxon>
        <taxon>Mucoromycota</taxon>
        <taxon>Mucoromycotina</taxon>
        <taxon>Umbelopsidomycetes</taxon>
        <taxon>Umbelopsidales</taxon>
        <taxon>Umbelopsidaceae</taxon>
        <taxon>Umbelopsis</taxon>
    </lineage>
</organism>
<keyword evidence="8 9" id="KW-0472">Membrane</keyword>
<comment type="subcellular location">
    <subcellularLocation>
        <location evidence="2">Golgi apparatus</location>
    </subcellularLocation>
    <subcellularLocation>
        <location evidence="1">Membrane</location>
        <topology evidence="1">Multi-pass membrane protein</topology>
    </subcellularLocation>
</comment>
<feature type="transmembrane region" description="Helical" evidence="9">
    <location>
        <begin position="589"/>
        <end position="618"/>
    </location>
</feature>
<dbReference type="PANTHER" id="PTHR10766:SF55">
    <property type="entry name" value="TRANSMEMBRANE 9 SUPERFAMILY MEMBER 4"/>
    <property type="match status" value="1"/>
</dbReference>
<dbReference type="Pfam" id="PF02990">
    <property type="entry name" value="EMP70"/>
    <property type="match status" value="1"/>
</dbReference>
<evidence type="ECO:0000256" key="7">
    <source>
        <dbReference type="ARBA" id="ARBA00023034"/>
    </source>
</evidence>
<dbReference type="GO" id="GO:0016020">
    <property type="term" value="C:membrane"/>
    <property type="evidence" value="ECO:0007669"/>
    <property type="project" value="UniProtKB-SubCell"/>
</dbReference>
<sequence>MHTSKSQTVWATLALILLATVQSVSAFYIPGFTAVSYKDGQQVQLDVNKIFSKNAQLPYAYSELDFVCQPKGPVKRTWLNLGEILRGDRFVSSDFQLQMKQDNGCQQLCTKALSGAQASNAKQLIEEEYSVEWVVDNLPGATAKTEISEGGRKIYVAGFPLGRIKDGKAYIHNHFTLVFLYEKNVKKPDEQYIVGFEVYPESYDGTDCPVDVDHPMQEVGESDVIVRYTYAVTWQECYLSLQTEEIKWTHRWDMYMTTSDPQIHWFAIINSFIILIFITSMVAVIIMRTLNRDISMYNDEDIEGAEEDSTGWKLVHGDVFRAPKHANLLAPIIGSGIQCLVMMTMSLALSSFGVLNPSYRGGTMSNALFFYAFGGLFSGYASTRLYIMLQGSSWRKNALVTATLLPAAMFSLMFILNCFVWAKHSSSAIPFGTFFALFAIYLFIALPLVYIGSSIASRQKPIEHPVRIHQIPRQIPEQIWYLSPNVSILTGGMMPFAVVFVELFFIFKGIWSNQYTYFIVGFLAIVFLILVATAAEISIVVVYLQLQAEDYRWYWRAFLVSAASGIYIFIYSVFYYFSRLEVAGFVPALVYFVYSLLMCGIYSLCVGSIGFFATFYFLRKIYSAIKVKSHLRRGPHSLLNYAL</sequence>
<comment type="similarity">
    <text evidence="3 9">Belongs to the nonaspanin (TM9SF) (TC 9.A.2) family.</text>
</comment>
<feature type="signal peptide" evidence="9">
    <location>
        <begin position="1"/>
        <end position="26"/>
    </location>
</feature>
<dbReference type="GO" id="GO:0072657">
    <property type="term" value="P:protein localization to membrane"/>
    <property type="evidence" value="ECO:0007669"/>
    <property type="project" value="TreeGrafter"/>
</dbReference>
<feature type="non-terminal residue" evidence="10">
    <location>
        <position position="1"/>
    </location>
</feature>
<dbReference type="PANTHER" id="PTHR10766">
    <property type="entry name" value="TRANSMEMBRANE 9 SUPERFAMILY PROTEIN"/>
    <property type="match status" value="1"/>
</dbReference>
<dbReference type="Proteomes" id="UP000612746">
    <property type="component" value="Unassembled WGS sequence"/>
</dbReference>
<evidence type="ECO:0000313" key="10">
    <source>
        <dbReference type="EMBL" id="KAG2182858.1"/>
    </source>
</evidence>
<accession>A0A8H7UK89</accession>
<evidence type="ECO:0000256" key="1">
    <source>
        <dbReference type="ARBA" id="ARBA00004141"/>
    </source>
</evidence>
<evidence type="ECO:0000256" key="3">
    <source>
        <dbReference type="ARBA" id="ARBA00005227"/>
    </source>
</evidence>
<evidence type="ECO:0000256" key="6">
    <source>
        <dbReference type="ARBA" id="ARBA00022989"/>
    </source>
</evidence>
<feature type="transmembrane region" description="Helical" evidence="9">
    <location>
        <begin position="399"/>
        <end position="422"/>
    </location>
</feature>
<protein>
    <recommendedName>
        <fullName evidence="9">Transmembrane 9 superfamily member</fullName>
    </recommendedName>
</protein>
<dbReference type="GO" id="GO:0005794">
    <property type="term" value="C:Golgi apparatus"/>
    <property type="evidence" value="ECO:0007669"/>
    <property type="project" value="UniProtKB-SubCell"/>
</dbReference>
<gene>
    <name evidence="10" type="ORF">INT44_005839</name>
</gene>